<reference evidence="2" key="1">
    <citation type="journal article" date="2020" name="Stud. Mycol.">
        <title>101 Dothideomycetes genomes: a test case for predicting lifestyles and emergence of pathogens.</title>
        <authorList>
            <person name="Haridas S."/>
            <person name="Albert R."/>
            <person name="Binder M."/>
            <person name="Bloem J."/>
            <person name="Labutti K."/>
            <person name="Salamov A."/>
            <person name="Andreopoulos B."/>
            <person name="Baker S."/>
            <person name="Barry K."/>
            <person name="Bills G."/>
            <person name="Bluhm B."/>
            <person name="Cannon C."/>
            <person name="Castanera R."/>
            <person name="Culley D."/>
            <person name="Daum C."/>
            <person name="Ezra D."/>
            <person name="Gonzalez J."/>
            <person name="Henrissat B."/>
            <person name="Kuo A."/>
            <person name="Liang C."/>
            <person name="Lipzen A."/>
            <person name="Lutzoni F."/>
            <person name="Magnuson J."/>
            <person name="Mondo S."/>
            <person name="Nolan M."/>
            <person name="Ohm R."/>
            <person name="Pangilinan J."/>
            <person name="Park H.-J."/>
            <person name="Ramirez L."/>
            <person name="Alfaro M."/>
            <person name="Sun H."/>
            <person name="Tritt A."/>
            <person name="Yoshinaga Y."/>
            <person name="Zwiers L.-H."/>
            <person name="Turgeon B."/>
            <person name="Goodwin S."/>
            <person name="Spatafora J."/>
            <person name="Crous P."/>
            <person name="Grigoriev I."/>
        </authorList>
    </citation>
    <scope>NUCLEOTIDE SEQUENCE</scope>
    <source>
        <strain evidence="2">CBS 113979</strain>
    </source>
</reference>
<evidence type="ECO:0000313" key="2">
    <source>
        <dbReference type="EMBL" id="KAF1983381.1"/>
    </source>
</evidence>
<feature type="compositionally biased region" description="Polar residues" evidence="1">
    <location>
        <begin position="46"/>
        <end position="56"/>
    </location>
</feature>
<name>A0A6G1GR20_9PEZI</name>
<evidence type="ECO:0000256" key="1">
    <source>
        <dbReference type="SAM" id="MobiDB-lite"/>
    </source>
</evidence>
<feature type="region of interest" description="Disordered" evidence="1">
    <location>
        <begin position="1"/>
        <end position="109"/>
    </location>
</feature>
<feature type="compositionally biased region" description="Pro residues" evidence="1">
    <location>
        <begin position="28"/>
        <end position="44"/>
    </location>
</feature>
<dbReference type="EMBL" id="ML977175">
    <property type="protein sequence ID" value="KAF1983381.1"/>
    <property type="molecule type" value="Genomic_DNA"/>
</dbReference>
<accession>A0A6G1GR20</accession>
<proteinExistence type="predicted"/>
<organism evidence="2 3">
    <name type="scientific">Aulographum hederae CBS 113979</name>
    <dbReference type="NCBI Taxonomy" id="1176131"/>
    <lineage>
        <taxon>Eukaryota</taxon>
        <taxon>Fungi</taxon>
        <taxon>Dikarya</taxon>
        <taxon>Ascomycota</taxon>
        <taxon>Pezizomycotina</taxon>
        <taxon>Dothideomycetes</taxon>
        <taxon>Pleosporomycetidae</taxon>
        <taxon>Aulographales</taxon>
        <taxon>Aulographaceae</taxon>
    </lineage>
</organism>
<evidence type="ECO:0000313" key="3">
    <source>
        <dbReference type="Proteomes" id="UP000800041"/>
    </source>
</evidence>
<protein>
    <submittedName>
        <fullName evidence="2">Uncharacterized protein</fullName>
    </submittedName>
</protein>
<dbReference type="AlphaFoldDB" id="A0A6G1GR20"/>
<dbReference type="Proteomes" id="UP000800041">
    <property type="component" value="Unassembled WGS sequence"/>
</dbReference>
<sequence length="128" mass="13969">MSTQIRQTKRQRTNSATKDGRRAKRQEPNPPVKRPGFDQPPYPPFQLTTASGTGSASAPKMLLRGGGSKRERSTSSPAEDERPAKRQEQNPAQEKGVDAPPNPPRQSTVAAIAHISMVVTAARMNARR</sequence>
<gene>
    <name evidence="2" type="ORF">K402DRAFT_396622</name>
</gene>
<feature type="compositionally biased region" description="Basic and acidic residues" evidence="1">
    <location>
        <begin position="68"/>
        <end position="88"/>
    </location>
</feature>
<keyword evidence="3" id="KW-1185">Reference proteome</keyword>